<dbReference type="GO" id="GO:0072527">
    <property type="term" value="P:pyrimidine-containing compound metabolic process"/>
    <property type="evidence" value="ECO:0007669"/>
    <property type="project" value="UniProtKB-ARBA"/>
</dbReference>
<dbReference type="InterPro" id="IPR002125">
    <property type="entry name" value="CMP_dCMP_dom"/>
</dbReference>
<protein>
    <recommendedName>
        <fullName evidence="5 16">Cytidine deaminase</fullName>
        <ecNumber evidence="4 16">3.5.4.5</ecNumber>
    </recommendedName>
    <alternativeName>
        <fullName evidence="9 16">Cytidine aminohydrolase</fullName>
    </alternativeName>
</protein>
<keyword evidence="6 15" id="KW-0479">Metal-binding</keyword>
<dbReference type="GO" id="GO:0008270">
    <property type="term" value="F:zinc ion binding"/>
    <property type="evidence" value="ECO:0007669"/>
    <property type="project" value="UniProtKB-UniRule"/>
</dbReference>
<evidence type="ECO:0000313" key="19">
    <source>
        <dbReference type="Proteomes" id="UP001139502"/>
    </source>
</evidence>
<evidence type="ECO:0000256" key="15">
    <source>
        <dbReference type="PIRSR" id="PIRSR606262-3"/>
    </source>
</evidence>
<feature type="active site" description="Proton donor" evidence="13">
    <location>
        <position position="61"/>
    </location>
</feature>
<evidence type="ECO:0000256" key="10">
    <source>
        <dbReference type="ARBA" id="ARBA00049252"/>
    </source>
</evidence>
<accession>A0A9X2HHS6</accession>
<dbReference type="CDD" id="cd01283">
    <property type="entry name" value="cytidine_deaminase"/>
    <property type="match status" value="1"/>
</dbReference>
<evidence type="ECO:0000256" key="7">
    <source>
        <dbReference type="ARBA" id="ARBA00022801"/>
    </source>
</evidence>
<evidence type="ECO:0000256" key="4">
    <source>
        <dbReference type="ARBA" id="ARBA00012783"/>
    </source>
</evidence>
<dbReference type="NCBIfam" id="TIGR01354">
    <property type="entry name" value="cyt_deam_tetra"/>
    <property type="match status" value="1"/>
</dbReference>
<dbReference type="EC" id="3.5.4.5" evidence="4 16"/>
<keyword evidence="7 16" id="KW-0378">Hydrolase</keyword>
<dbReference type="InterPro" id="IPR006262">
    <property type="entry name" value="Cyt_deam_tetra"/>
</dbReference>
<dbReference type="EMBL" id="JANAFB010000037">
    <property type="protein sequence ID" value="MCP3426812.1"/>
    <property type="molecule type" value="Genomic_DNA"/>
</dbReference>
<feature type="binding site" evidence="15">
    <location>
        <position position="59"/>
    </location>
    <ligand>
        <name>Zn(2+)</name>
        <dbReference type="ChEBI" id="CHEBI:29105"/>
        <note>catalytic</note>
    </ligand>
</feature>
<dbReference type="PROSITE" id="PS51747">
    <property type="entry name" value="CYT_DCMP_DEAMINASES_2"/>
    <property type="match status" value="1"/>
</dbReference>
<evidence type="ECO:0000256" key="2">
    <source>
        <dbReference type="ARBA" id="ARBA00003949"/>
    </source>
</evidence>
<reference evidence="18" key="1">
    <citation type="submission" date="2022-06" db="EMBL/GenBank/DDBJ databases">
        <title>Rothia sp. isolated from sandalwood seedling.</title>
        <authorList>
            <person name="Tuikhar N."/>
            <person name="Kirdat K."/>
            <person name="Thorat V."/>
            <person name="Swetha P."/>
            <person name="Padma S."/>
            <person name="Sundararaj R."/>
            <person name="Yadav A."/>
        </authorList>
    </citation>
    <scope>NUCLEOTIDE SEQUENCE</scope>
    <source>
        <strain evidence="18">AR01</strain>
    </source>
</reference>
<feature type="binding site" evidence="15">
    <location>
        <position position="95"/>
    </location>
    <ligand>
        <name>Zn(2+)</name>
        <dbReference type="ChEBI" id="CHEBI:29105"/>
        <note>catalytic</note>
    </ligand>
</feature>
<evidence type="ECO:0000256" key="14">
    <source>
        <dbReference type="PIRSR" id="PIRSR606262-2"/>
    </source>
</evidence>
<evidence type="ECO:0000256" key="1">
    <source>
        <dbReference type="ARBA" id="ARBA00001947"/>
    </source>
</evidence>
<keyword evidence="19" id="KW-1185">Reference proteome</keyword>
<feature type="binding site" evidence="15">
    <location>
        <position position="92"/>
    </location>
    <ligand>
        <name>Zn(2+)</name>
        <dbReference type="ChEBI" id="CHEBI:29105"/>
        <note>catalytic</note>
    </ligand>
</feature>
<evidence type="ECO:0000256" key="5">
    <source>
        <dbReference type="ARBA" id="ARBA00018266"/>
    </source>
</evidence>
<feature type="domain" description="CMP/dCMP-type deaminase" evidence="17">
    <location>
        <begin position="7"/>
        <end position="129"/>
    </location>
</feature>
<dbReference type="RefSeq" id="WP_254168011.1">
    <property type="nucleotide sequence ID" value="NZ_JANAFB010000037.1"/>
</dbReference>
<feature type="binding site" evidence="14">
    <location>
        <begin position="48"/>
        <end position="54"/>
    </location>
    <ligand>
        <name>substrate</name>
    </ligand>
</feature>
<dbReference type="InterPro" id="IPR016193">
    <property type="entry name" value="Cytidine_deaminase-like"/>
</dbReference>
<comment type="caution">
    <text evidence="18">The sequence shown here is derived from an EMBL/GenBank/DDBJ whole genome shotgun (WGS) entry which is preliminary data.</text>
</comment>
<dbReference type="InterPro" id="IPR050202">
    <property type="entry name" value="Cyt/Deoxycyt_deaminase"/>
</dbReference>
<dbReference type="AlphaFoldDB" id="A0A9X2HHS6"/>
<keyword evidence="8 15" id="KW-0862">Zinc</keyword>
<comment type="function">
    <text evidence="2 16">This enzyme scavenges exogenous and endogenous cytidine and 2'-deoxycytidine for UMP synthesis.</text>
</comment>
<evidence type="ECO:0000256" key="13">
    <source>
        <dbReference type="PIRSR" id="PIRSR606262-1"/>
    </source>
</evidence>
<dbReference type="GO" id="GO:0004126">
    <property type="term" value="F:cytidine deaminase activity"/>
    <property type="evidence" value="ECO:0007669"/>
    <property type="project" value="UniProtKB-UniRule"/>
</dbReference>
<evidence type="ECO:0000256" key="3">
    <source>
        <dbReference type="ARBA" id="ARBA00006576"/>
    </source>
</evidence>
<dbReference type="GO" id="GO:0005829">
    <property type="term" value="C:cytosol"/>
    <property type="evidence" value="ECO:0007669"/>
    <property type="project" value="TreeGrafter"/>
</dbReference>
<evidence type="ECO:0000313" key="18">
    <source>
        <dbReference type="EMBL" id="MCP3426812.1"/>
    </source>
</evidence>
<comment type="cofactor">
    <cofactor evidence="1 15 16">
        <name>Zn(2+)</name>
        <dbReference type="ChEBI" id="CHEBI:29105"/>
    </cofactor>
</comment>
<dbReference type="PANTHER" id="PTHR11644:SF2">
    <property type="entry name" value="CYTIDINE DEAMINASE"/>
    <property type="match status" value="1"/>
</dbReference>
<dbReference type="FunFam" id="3.40.140.10:FF:000008">
    <property type="entry name" value="Cytidine deaminase"/>
    <property type="match status" value="1"/>
</dbReference>
<comment type="catalytic activity">
    <reaction evidence="10 16">
        <text>2'-deoxycytidine + H2O + H(+) = 2'-deoxyuridine + NH4(+)</text>
        <dbReference type="Rhea" id="RHEA:13433"/>
        <dbReference type="ChEBI" id="CHEBI:15377"/>
        <dbReference type="ChEBI" id="CHEBI:15378"/>
        <dbReference type="ChEBI" id="CHEBI:15698"/>
        <dbReference type="ChEBI" id="CHEBI:16450"/>
        <dbReference type="ChEBI" id="CHEBI:28938"/>
        <dbReference type="EC" id="3.5.4.5"/>
    </reaction>
</comment>
<dbReference type="NCBIfam" id="NF004064">
    <property type="entry name" value="PRK05578.1"/>
    <property type="match status" value="1"/>
</dbReference>
<organism evidence="18 19">
    <name type="scientific">Rothia santali</name>
    <dbReference type="NCBI Taxonomy" id="2949643"/>
    <lineage>
        <taxon>Bacteria</taxon>
        <taxon>Bacillati</taxon>
        <taxon>Actinomycetota</taxon>
        <taxon>Actinomycetes</taxon>
        <taxon>Micrococcales</taxon>
        <taxon>Micrococcaceae</taxon>
        <taxon>Rothia</taxon>
    </lineage>
</organism>
<dbReference type="PANTHER" id="PTHR11644">
    <property type="entry name" value="CYTIDINE DEAMINASE"/>
    <property type="match status" value="1"/>
</dbReference>
<comment type="catalytic activity">
    <reaction evidence="11 16">
        <text>cytidine + H2O + H(+) = uridine + NH4(+)</text>
        <dbReference type="Rhea" id="RHEA:16069"/>
        <dbReference type="ChEBI" id="CHEBI:15377"/>
        <dbReference type="ChEBI" id="CHEBI:15378"/>
        <dbReference type="ChEBI" id="CHEBI:16704"/>
        <dbReference type="ChEBI" id="CHEBI:17562"/>
        <dbReference type="ChEBI" id="CHEBI:28938"/>
        <dbReference type="EC" id="3.5.4.5"/>
    </reaction>
</comment>
<name>A0A9X2HHS6_9MICC</name>
<dbReference type="Pfam" id="PF00383">
    <property type="entry name" value="dCMP_cyt_deam_1"/>
    <property type="match status" value="1"/>
</dbReference>
<dbReference type="Gene3D" id="3.40.140.10">
    <property type="entry name" value="Cytidine Deaminase, domain 2"/>
    <property type="match status" value="1"/>
</dbReference>
<dbReference type="GO" id="GO:0055086">
    <property type="term" value="P:nucleobase-containing small molecule metabolic process"/>
    <property type="evidence" value="ECO:0007669"/>
    <property type="project" value="UniProtKB-ARBA"/>
</dbReference>
<evidence type="ECO:0000256" key="9">
    <source>
        <dbReference type="ARBA" id="ARBA00032005"/>
    </source>
</evidence>
<dbReference type="Proteomes" id="UP001139502">
    <property type="component" value="Unassembled WGS sequence"/>
</dbReference>
<dbReference type="SUPFAM" id="SSF53927">
    <property type="entry name" value="Cytidine deaminase-like"/>
    <property type="match status" value="1"/>
</dbReference>
<evidence type="ECO:0000256" key="11">
    <source>
        <dbReference type="ARBA" id="ARBA00049558"/>
    </source>
</evidence>
<evidence type="ECO:0000256" key="16">
    <source>
        <dbReference type="RuleBase" id="RU364006"/>
    </source>
</evidence>
<comment type="function">
    <text evidence="12">Recycles cytidine and 2-deoxycytidine for uridine and 2-deoxyuridine synthesis, respectively. Catalyzes the hydrolytic deamination of cytidine and 2-deoxycytidine to form, respectively, uridine and 2-deoxyuridine.</text>
</comment>
<comment type="similarity">
    <text evidence="3 16">Belongs to the cytidine and deoxycytidylate deaminase family.</text>
</comment>
<evidence type="ECO:0000256" key="8">
    <source>
        <dbReference type="ARBA" id="ARBA00022833"/>
    </source>
</evidence>
<evidence type="ECO:0000256" key="12">
    <source>
        <dbReference type="ARBA" id="ARBA00056327"/>
    </source>
</evidence>
<gene>
    <name evidence="18" type="ORF">NBM05_12560</name>
</gene>
<sequence length="140" mass="15101">MRLTEDEMWQRLQAAAREALTRAYCPYSNYPVGAAGMTDEGRTVVGANVENAAYGVTLCAECSMVSELHRVGGGSLRAVVCVDRDGAVITPCGRCRQLLYEHRGPELEVLTREGALTIDEMLPLAFGPRDLGLDVGPDAD</sequence>
<evidence type="ECO:0000256" key="6">
    <source>
        <dbReference type="ARBA" id="ARBA00022723"/>
    </source>
</evidence>
<proteinExistence type="inferred from homology"/>
<evidence type="ECO:0000259" key="17">
    <source>
        <dbReference type="PROSITE" id="PS51747"/>
    </source>
</evidence>